<dbReference type="Gene3D" id="1.25.40.20">
    <property type="entry name" value="Ankyrin repeat-containing domain"/>
    <property type="match status" value="1"/>
</dbReference>
<evidence type="ECO:0000256" key="1">
    <source>
        <dbReference type="ARBA" id="ARBA00005430"/>
    </source>
</evidence>
<dbReference type="Gene3D" id="1.10.220.150">
    <property type="entry name" value="Arf GTPase activating protein"/>
    <property type="match status" value="1"/>
</dbReference>
<dbReference type="SUPFAM" id="SSF57863">
    <property type="entry name" value="ArfGap/RecO-like zinc finger"/>
    <property type="match status" value="1"/>
</dbReference>
<protein>
    <recommendedName>
        <fullName evidence="16">Centaurin-gamma-1A</fullName>
    </recommendedName>
</protein>
<evidence type="ECO:0000256" key="2">
    <source>
        <dbReference type="ARBA" id="ARBA00022468"/>
    </source>
</evidence>
<evidence type="ECO:0000256" key="5">
    <source>
        <dbReference type="ARBA" id="ARBA00022771"/>
    </source>
</evidence>
<evidence type="ECO:0000259" key="13">
    <source>
        <dbReference type="PROSITE" id="PS50115"/>
    </source>
</evidence>
<dbReference type="PROSITE" id="PS50297">
    <property type="entry name" value="ANK_REP_REGION"/>
    <property type="match status" value="1"/>
</dbReference>
<dbReference type="FunFam" id="2.30.29.30:FF:000109">
    <property type="entry name" value="Arf-GAP with GTPase, ANK repeat and PH domain-containing protein 1"/>
    <property type="match status" value="1"/>
</dbReference>
<name>A0A8I6RFQ5_CIMLE</name>
<evidence type="ECO:0000259" key="12">
    <source>
        <dbReference type="PROSITE" id="PS50003"/>
    </source>
</evidence>
<dbReference type="SMART" id="SM00105">
    <property type="entry name" value="ArfGap"/>
    <property type="match status" value="1"/>
</dbReference>
<evidence type="ECO:0000256" key="7">
    <source>
        <dbReference type="ARBA" id="ARBA00023043"/>
    </source>
</evidence>
<dbReference type="PROSITE" id="PS50088">
    <property type="entry name" value="ANK_REPEAT"/>
    <property type="match status" value="1"/>
</dbReference>
<dbReference type="Pfam" id="PF00071">
    <property type="entry name" value="Ras"/>
    <property type="match status" value="1"/>
</dbReference>
<dbReference type="InterPro" id="IPR001849">
    <property type="entry name" value="PH_domain"/>
</dbReference>
<evidence type="ECO:0000256" key="10">
    <source>
        <dbReference type="PROSITE-ProRule" id="PRU00288"/>
    </source>
</evidence>
<keyword evidence="6" id="KW-0862">Zinc</keyword>
<feature type="region of interest" description="Disordered" evidence="11">
    <location>
        <begin position="499"/>
        <end position="524"/>
    </location>
</feature>
<dbReference type="InterPro" id="IPR027417">
    <property type="entry name" value="P-loop_NTPase"/>
</dbReference>
<keyword evidence="8" id="KW-0342">GTP-binding</keyword>
<dbReference type="PANTHER" id="PTHR45819:SF5">
    <property type="entry name" value="CENTAURIN-GAMMA-1A"/>
    <property type="match status" value="1"/>
</dbReference>
<evidence type="ECO:0008006" key="16">
    <source>
        <dbReference type="Google" id="ProtNLM"/>
    </source>
</evidence>
<keyword evidence="5 10" id="KW-0863">Zinc-finger</keyword>
<dbReference type="InterPro" id="IPR002110">
    <property type="entry name" value="Ankyrin_rpt"/>
</dbReference>
<keyword evidence="7 9" id="KW-0040">ANK repeat</keyword>
<feature type="domain" description="Arf-GAP" evidence="13">
    <location>
        <begin position="588"/>
        <end position="709"/>
    </location>
</feature>
<dbReference type="GO" id="GO:0005525">
    <property type="term" value="F:GTP binding"/>
    <property type="evidence" value="ECO:0007669"/>
    <property type="project" value="UniProtKB-KW"/>
</dbReference>
<dbReference type="InterPro" id="IPR051282">
    <property type="entry name" value="Arf-GAP_GTPase_ANK_PH"/>
</dbReference>
<evidence type="ECO:0000256" key="4">
    <source>
        <dbReference type="ARBA" id="ARBA00022741"/>
    </source>
</evidence>
<feature type="domain" description="PH" evidence="12">
    <location>
        <begin position="370"/>
        <end position="567"/>
    </location>
</feature>
<dbReference type="PROSITE" id="PS50003">
    <property type="entry name" value="PH_DOMAIN"/>
    <property type="match status" value="1"/>
</dbReference>
<dbReference type="SMART" id="SM00174">
    <property type="entry name" value="RHO"/>
    <property type="match status" value="1"/>
</dbReference>
<dbReference type="SUPFAM" id="SSF50729">
    <property type="entry name" value="PH domain-like"/>
    <property type="match status" value="1"/>
</dbReference>
<dbReference type="Pfam" id="PF01412">
    <property type="entry name" value="ArfGap"/>
    <property type="match status" value="1"/>
</dbReference>
<reference evidence="14" key="1">
    <citation type="submission" date="2022-01" db="UniProtKB">
        <authorList>
            <consortium name="EnsemblMetazoa"/>
        </authorList>
    </citation>
    <scope>IDENTIFICATION</scope>
</reference>
<dbReference type="SMART" id="SM00248">
    <property type="entry name" value="ANK"/>
    <property type="match status" value="1"/>
</dbReference>
<dbReference type="FunFam" id="1.10.220.150:FF:000001">
    <property type="entry name" value="Arf-GAP with GTPase, ANK repeat and PH domain-containing protein 1"/>
    <property type="match status" value="1"/>
</dbReference>
<dbReference type="GO" id="GO:0005096">
    <property type="term" value="F:GTPase activator activity"/>
    <property type="evidence" value="ECO:0007669"/>
    <property type="project" value="UniProtKB-KW"/>
</dbReference>
<dbReference type="FunFam" id="3.40.50.300:FF:000178">
    <property type="entry name" value="Arf-GAP with GTPase, ANK repeat and PH domain-containing protein 1"/>
    <property type="match status" value="1"/>
</dbReference>
<evidence type="ECO:0000313" key="15">
    <source>
        <dbReference type="Proteomes" id="UP000494040"/>
    </source>
</evidence>
<dbReference type="Pfam" id="PF00023">
    <property type="entry name" value="Ank"/>
    <property type="match status" value="1"/>
</dbReference>
<dbReference type="GO" id="GO:0008270">
    <property type="term" value="F:zinc ion binding"/>
    <property type="evidence" value="ECO:0007669"/>
    <property type="project" value="UniProtKB-KW"/>
</dbReference>
<dbReference type="GeneID" id="106664287"/>
<proteinExistence type="inferred from homology"/>
<keyword evidence="2" id="KW-0343">GTPase activation</keyword>
<dbReference type="GO" id="GO:0003924">
    <property type="term" value="F:GTPase activity"/>
    <property type="evidence" value="ECO:0007669"/>
    <property type="project" value="InterPro"/>
</dbReference>
<dbReference type="EnsemblMetazoa" id="XM_014389872.2">
    <property type="protein sequence ID" value="XP_014245358.1"/>
    <property type="gene ID" value="LOC106664287"/>
</dbReference>
<dbReference type="Gene3D" id="2.30.29.30">
    <property type="entry name" value="Pleckstrin-homology domain (PH domain)/Phosphotyrosine-binding domain (PTB)"/>
    <property type="match status" value="2"/>
</dbReference>
<dbReference type="KEGG" id="clec:106664287"/>
<dbReference type="RefSeq" id="XP_014245358.1">
    <property type="nucleotide sequence ID" value="XM_014389872.2"/>
</dbReference>
<dbReference type="SMART" id="SM00173">
    <property type="entry name" value="RAS"/>
    <property type="match status" value="1"/>
</dbReference>
<evidence type="ECO:0000256" key="3">
    <source>
        <dbReference type="ARBA" id="ARBA00022723"/>
    </source>
</evidence>
<dbReference type="PROSITE" id="PS51421">
    <property type="entry name" value="RAS"/>
    <property type="match status" value="1"/>
</dbReference>
<dbReference type="InterPro" id="IPR011993">
    <property type="entry name" value="PH-like_dom_sf"/>
</dbReference>
<evidence type="ECO:0000256" key="11">
    <source>
        <dbReference type="SAM" id="MobiDB-lite"/>
    </source>
</evidence>
<dbReference type="OrthoDB" id="6136903at2759"/>
<dbReference type="AlphaFoldDB" id="A0A8I6RFQ5"/>
<organism evidence="14 15">
    <name type="scientific">Cimex lectularius</name>
    <name type="common">Bed bug</name>
    <name type="synonym">Acanthia lectularia</name>
    <dbReference type="NCBI Taxonomy" id="79782"/>
    <lineage>
        <taxon>Eukaryota</taxon>
        <taxon>Metazoa</taxon>
        <taxon>Ecdysozoa</taxon>
        <taxon>Arthropoda</taxon>
        <taxon>Hexapoda</taxon>
        <taxon>Insecta</taxon>
        <taxon>Pterygota</taxon>
        <taxon>Neoptera</taxon>
        <taxon>Paraneoptera</taxon>
        <taxon>Hemiptera</taxon>
        <taxon>Heteroptera</taxon>
        <taxon>Panheteroptera</taxon>
        <taxon>Cimicomorpha</taxon>
        <taxon>Cimicidae</taxon>
        <taxon>Cimex</taxon>
    </lineage>
</organism>
<dbReference type="PANTHER" id="PTHR45819">
    <property type="entry name" value="CENTAURIN-GAMMA-1A"/>
    <property type="match status" value="1"/>
</dbReference>
<dbReference type="InterPro" id="IPR001164">
    <property type="entry name" value="ArfGAP_dom"/>
</dbReference>
<dbReference type="CDD" id="cd08836">
    <property type="entry name" value="ArfGap_AGAP"/>
    <property type="match status" value="1"/>
</dbReference>
<evidence type="ECO:0000256" key="6">
    <source>
        <dbReference type="ARBA" id="ARBA00022833"/>
    </source>
</evidence>
<dbReference type="InterPro" id="IPR037278">
    <property type="entry name" value="ARFGAP/RecO"/>
</dbReference>
<dbReference type="Gene3D" id="3.40.50.300">
    <property type="entry name" value="P-loop containing nucleotide triphosphate hydrolases"/>
    <property type="match status" value="1"/>
</dbReference>
<dbReference type="PROSITE" id="PS51419">
    <property type="entry name" value="RAB"/>
    <property type="match status" value="1"/>
</dbReference>
<dbReference type="SUPFAM" id="SSF48403">
    <property type="entry name" value="Ankyrin repeat"/>
    <property type="match status" value="1"/>
</dbReference>
<evidence type="ECO:0000256" key="9">
    <source>
        <dbReference type="PROSITE-ProRule" id="PRU00023"/>
    </source>
</evidence>
<accession>A0A8I6RFQ5</accession>
<dbReference type="CDD" id="cd04103">
    <property type="entry name" value="Centaurin_gamma"/>
    <property type="match status" value="1"/>
</dbReference>
<dbReference type="CDD" id="cd01250">
    <property type="entry name" value="PH_AGAP"/>
    <property type="match status" value="1"/>
</dbReference>
<dbReference type="SMART" id="SM00233">
    <property type="entry name" value="PH"/>
    <property type="match status" value="1"/>
</dbReference>
<dbReference type="SUPFAM" id="SSF52540">
    <property type="entry name" value="P-loop containing nucleoside triphosphate hydrolases"/>
    <property type="match status" value="1"/>
</dbReference>
<keyword evidence="15" id="KW-1185">Reference proteome</keyword>
<keyword evidence="3" id="KW-0479">Metal-binding</keyword>
<dbReference type="Proteomes" id="UP000494040">
    <property type="component" value="Unassembled WGS sequence"/>
</dbReference>
<dbReference type="OMA" id="YYAKMAQ"/>
<dbReference type="SMART" id="SM00175">
    <property type="entry name" value="RAB"/>
    <property type="match status" value="1"/>
</dbReference>
<keyword evidence="4" id="KW-0547">Nucleotide-binding</keyword>
<comment type="similarity">
    <text evidence="1">Belongs to the centaurin gamma-like family.</text>
</comment>
<dbReference type="CTD" id="34803"/>
<sequence>MNSRQHVQPFNNNSLAIREEIRRFESVHPSIYAIYDLIELIPDPIVSQQIRDHVVCIEDSFVNSQEWTVSRVVPDLRLGIVGSLSSGKSALVHRYLTGSYMQEESPEGGRFKKEVLMDGQSHLLLIRDEGGPPELQFTAWVDAVIFVFSLENEASFNAIYTYYTQMAHYRNSAEIPLILVGTQDAISESNPRVIDDARARKLANDLKRCSYYETCATYGLNVERVFQDACQKIVQQRLSQSTSCLATSTSRPSTPLTPMPPPQILLPSSPTHLHSNSHKEVNRTVGQCLSISSHALHKELTSENNNISKIPTQLDNLTLNPGMSCKDLPTPSSTPTATRKNRRRSNLFTPSKKGEDKLKNGGELGSGRAIPVKQGTLYKRSSKALNKEWKKKYVTLCDDGRLTYHPSLHDYMEDVHGKEIPLQYVTVKVPGQKPRGSKTIVQSNGSNDALSSLSNFHHKEKRIQDKVLLTAFEILKEPGRIPNNEDSLIIPMNALMANGTDSKAETPNVKKRHRRMKSSSVKNHHDCDDTDGYEFLIVSLDNKQWHFEANSCEERDDWVTAIENQILNTLQSVESSKGKLRLNSTVEANSIQSIRTMVQGNGFCADCDAPNPDWASLNLGVLLCIECSGIHRNLGSHISKVRSLHLDEWPAGHLSVMLSVGNRLANSIWENDIRGRRKPIASSPREEKERWALAKYVTKEFLQPLEPTVNLSQLLIDSTSRNDIRGVIEALVNGDSDLANTMIGPKDSRTALHIACATGNLAVAQLLLWHNADVNVLDNEGRSCVSLARSAARGQSAEGYASSLVDLLLSVGCQEIMPTLI</sequence>
<dbReference type="PROSITE" id="PS50115">
    <property type="entry name" value="ARFGAP"/>
    <property type="match status" value="1"/>
</dbReference>
<evidence type="ECO:0000313" key="14">
    <source>
        <dbReference type="EnsemblMetazoa" id="XP_014245358.1"/>
    </source>
</evidence>
<dbReference type="PRINTS" id="PR00405">
    <property type="entry name" value="REVINTRACTNG"/>
</dbReference>
<evidence type="ECO:0000256" key="8">
    <source>
        <dbReference type="ARBA" id="ARBA00023134"/>
    </source>
</evidence>
<feature type="region of interest" description="Disordered" evidence="11">
    <location>
        <begin position="318"/>
        <end position="369"/>
    </location>
</feature>
<dbReference type="InterPro" id="IPR036770">
    <property type="entry name" value="Ankyrin_rpt-contain_sf"/>
</dbReference>
<dbReference type="InterPro" id="IPR038508">
    <property type="entry name" value="ArfGAP_dom_sf"/>
</dbReference>
<feature type="repeat" description="ANK" evidence="9">
    <location>
        <begin position="747"/>
        <end position="779"/>
    </location>
</feature>
<dbReference type="InterPro" id="IPR001806">
    <property type="entry name" value="Small_GTPase"/>
</dbReference>